<dbReference type="GO" id="GO:0005737">
    <property type="term" value="C:cytoplasm"/>
    <property type="evidence" value="ECO:0007669"/>
    <property type="project" value="TreeGrafter"/>
</dbReference>
<dbReference type="SUPFAM" id="SSF53613">
    <property type="entry name" value="Ribokinase-like"/>
    <property type="match status" value="1"/>
</dbReference>
<dbReference type="InterPro" id="IPR011611">
    <property type="entry name" value="PfkB_dom"/>
</dbReference>
<dbReference type="EMBL" id="QKKF02029742">
    <property type="protein sequence ID" value="RZF35021.1"/>
    <property type="molecule type" value="Genomic_DNA"/>
</dbReference>
<evidence type="ECO:0000259" key="2">
    <source>
        <dbReference type="Pfam" id="PF00294"/>
    </source>
</evidence>
<dbReference type="Gene3D" id="3.40.1190.20">
    <property type="match status" value="1"/>
</dbReference>
<dbReference type="OrthoDB" id="198885at2759"/>
<keyword evidence="1" id="KW-0479">Metal-binding</keyword>
<dbReference type="InParanoid" id="A0A482WPB3"/>
<name>A0A482WPB3_LAOST</name>
<keyword evidence="4" id="KW-1185">Reference proteome</keyword>
<dbReference type="InterPro" id="IPR029056">
    <property type="entry name" value="Ribokinase-like"/>
</dbReference>
<dbReference type="Pfam" id="PF00294">
    <property type="entry name" value="PfkB"/>
    <property type="match status" value="1"/>
</dbReference>
<accession>A0A482WPB3</accession>
<dbReference type="AlphaFoldDB" id="A0A482WPB3"/>
<dbReference type="GO" id="GO:0006796">
    <property type="term" value="P:phosphate-containing compound metabolic process"/>
    <property type="evidence" value="ECO:0007669"/>
    <property type="project" value="UniProtKB-ARBA"/>
</dbReference>
<dbReference type="PANTHER" id="PTHR42909">
    <property type="entry name" value="ZGC:136858"/>
    <property type="match status" value="1"/>
</dbReference>
<evidence type="ECO:0000313" key="4">
    <source>
        <dbReference type="Proteomes" id="UP000291343"/>
    </source>
</evidence>
<comment type="caution">
    <text evidence="3">The sequence shown here is derived from an EMBL/GenBank/DDBJ whole genome shotgun (WGS) entry which is preliminary data.</text>
</comment>
<evidence type="ECO:0000313" key="3">
    <source>
        <dbReference type="EMBL" id="RZF35021.1"/>
    </source>
</evidence>
<dbReference type="PANTHER" id="PTHR42909:SF1">
    <property type="entry name" value="CARBOHYDRATE KINASE PFKB DOMAIN-CONTAINING PROTEIN"/>
    <property type="match status" value="1"/>
</dbReference>
<feature type="domain" description="Carbohydrate kinase PfkB" evidence="2">
    <location>
        <begin position="2"/>
        <end position="217"/>
    </location>
</feature>
<proteinExistence type="predicted"/>
<evidence type="ECO:0000256" key="1">
    <source>
        <dbReference type="ARBA" id="ARBA00022723"/>
    </source>
</evidence>
<dbReference type="GO" id="GO:0004730">
    <property type="term" value="F:pseudouridylate synthase activity"/>
    <property type="evidence" value="ECO:0007669"/>
    <property type="project" value="TreeGrafter"/>
</dbReference>
<gene>
    <name evidence="3" type="ORF">LSTR_LSTR013038</name>
</gene>
<dbReference type="SMR" id="A0A482WPB3"/>
<dbReference type="GO" id="GO:0046872">
    <property type="term" value="F:metal ion binding"/>
    <property type="evidence" value="ECO:0007669"/>
    <property type="project" value="UniProtKB-KW"/>
</dbReference>
<dbReference type="STRING" id="195883.A0A482WPB3"/>
<dbReference type="GO" id="GO:0016798">
    <property type="term" value="F:hydrolase activity, acting on glycosyl bonds"/>
    <property type="evidence" value="ECO:0007669"/>
    <property type="project" value="TreeGrafter"/>
</dbReference>
<organism evidence="3 4">
    <name type="scientific">Laodelphax striatellus</name>
    <name type="common">Small brown planthopper</name>
    <name type="synonym">Delphax striatella</name>
    <dbReference type="NCBI Taxonomy" id="195883"/>
    <lineage>
        <taxon>Eukaryota</taxon>
        <taxon>Metazoa</taxon>
        <taxon>Ecdysozoa</taxon>
        <taxon>Arthropoda</taxon>
        <taxon>Hexapoda</taxon>
        <taxon>Insecta</taxon>
        <taxon>Pterygota</taxon>
        <taxon>Neoptera</taxon>
        <taxon>Paraneoptera</taxon>
        <taxon>Hemiptera</taxon>
        <taxon>Auchenorrhyncha</taxon>
        <taxon>Fulgoroidea</taxon>
        <taxon>Delphacidae</taxon>
        <taxon>Criomorphinae</taxon>
        <taxon>Laodelphax</taxon>
    </lineage>
</organism>
<dbReference type="Proteomes" id="UP000291343">
    <property type="component" value="Unassembled WGS sequence"/>
</dbReference>
<protein>
    <recommendedName>
        <fullName evidence="2">Carbohydrate kinase PfkB domain-containing protein</fullName>
    </recommendedName>
</protein>
<reference evidence="3 4" key="1">
    <citation type="journal article" date="2017" name="Gigascience">
        <title>Genome sequence of the small brown planthopper, Laodelphax striatellus.</title>
        <authorList>
            <person name="Zhu J."/>
            <person name="Jiang F."/>
            <person name="Wang X."/>
            <person name="Yang P."/>
            <person name="Bao Y."/>
            <person name="Zhao W."/>
            <person name="Wang W."/>
            <person name="Lu H."/>
            <person name="Wang Q."/>
            <person name="Cui N."/>
            <person name="Li J."/>
            <person name="Chen X."/>
            <person name="Luo L."/>
            <person name="Yu J."/>
            <person name="Kang L."/>
            <person name="Cui F."/>
        </authorList>
    </citation>
    <scope>NUCLEOTIDE SEQUENCE [LARGE SCALE GENOMIC DNA]</scope>
    <source>
        <strain evidence="3">Lst14</strain>
    </source>
</reference>
<sequence>MEDTNSASCVVVIDNTGENVLLVGDMYIHNRLNKQYNSSIVVMDGNLPEDAMEYVINESNQYGKPVWFEPTDIVTADKAFKTDSWKKLRFTSPNFKELVEILNATGLASVTSQVETMSRDEIIDASFKMAKLLAEHIETVMVTLGQHGIMMVGRESETSSITGRYYKLSPDFKLDIASVSGAGDCSAAGFIQGWLSGLPESRCLSLAFASAVDSLQCLDTVPKQFTTDPQEIAKHMSLTIITS</sequence>